<feature type="domain" description="Transposase DDE" evidence="1">
    <location>
        <begin position="62"/>
        <end position="89"/>
    </location>
</feature>
<dbReference type="Proteomes" id="UP000006339">
    <property type="component" value="Unassembled WGS sequence"/>
</dbReference>
<dbReference type="InterPro" id="IPR025668">
    <property type="entry name" value="Tnp_DDE_dom"/>
</dbReference>
<keyword evidence="3" id="KW-1185">Reference proteome</keyword>
<organism evidence="2 3">
    <name type="scientific">Leptospira kirschneri str. 200802841</name>
    <dbReference type="NCBI Taxonomy" id="1193047"/>
    <lineage>
        <taxon>Bacteria</taxon>
        <taxon>Pseudomonadati</taxon>
        <taxon>Spirochaetota</taxon>
        <taxon>Spirochaetia</taxon>
        <taxon>Leptospirales</taxon>
        <taxon>Leptospiraceae</taxon>
        <taxon>Leptospira</taxon>
    </lineage>
</organism>
<evidence type="ECO:0000313" key="3">
    <source>
        <dbReference type="Proteomes" id="UP000006339"/>
    </source>
</evidence>
<evidence type="ECO:0000313" key="2">
    <source>
        <dbReference type="EMBL" id="EKO53195.1"/>
    </source>
</evidence>
<gene>
    <name evidence="2" type="ORF">LEP1GSC131_0477</name>
</gene>
<sequence>MDLTSIFCAIDDYCRQQKINWNGKKNLKSEFPKVVSCNRFVELMPNALTVIDSFLSNSCLEKCSGISFIDSTILKVCDNKRIHSHKNLSSPSFFYKKN</sequence>
<accession>A0A828Y625</accession>
<reference evidence="2" key="1">
    <citation type="submission" date="2012-10" db="EMBL/GenBank/DDBJ databases">
        <authorList>
            <person name="Harkins D.M."/>
            <person name="Durkin A.S."/>
            <person name="Brinkac L.M."/>
            <person name="Selengut J.D."/>
            <person name="Sanka R."/>
            <person name="DePew J."/>
            <person name="Purushe J."/>
            <person name="Picardeau M."/>
            <person name="Werts C."/>
            <person name="Goarant C."/>
            <person name="Vinetz J.M."/>
            <person name="Sutton G.G."/>
            <person name="Nelson W.C."/>
            <person name="Fouts D.E."/>
        </authorList>
    </citation>
    <scope>NUCLEOTIDE SEQUENCE [LARGE SCALE GENOMIC DNA]</scope>
    <source>
        <strain evidence="2">200802841</strain>
    </source>
</reference>
<name>A0A828Y625_9LEPT</name>
<dbReference type="Pfam" id="PF13612">
    <property type="entry name" value="DDE_Tnp_1_3"/>
    <property type="match status" value="1"/>
</dbReference>
<dbReference type="EMBL" id="AKWH02000012">
    <property type="protein sequence ID" value="EKO53195.1"/>
    <property type="molecule type" value="Genomic_DNA"/>
</dbReference>
<dbReference type="AlphaFoldDB" id="A0A828Y625"/>
<evidence type="ECO:0000259" key="1">
    <source>
        <dbReference type="Pfam" id="PF13612"/>
    </source>
</evidence>
<proteinExistence type="predicted"/>
<comment type="caution">
    <text evidence="2">The sequence shown here is derived from an EMBL/GenBank/DDBJ whole genome shotgun (WGS) entry which is preliminary data.</text>
</comment>
<protein>
    <submittedName>
        <fullName evidence="2">Transposase DDE domain protein</fullName>
    </submittedName>
</protein>